<evidence type="ECO:0000313" key="4">
    <source>
        <dbReference type="Proteomes" id="UP000268016"/>
    </source>
</evidence>
<dbReference type="RefSeq" id="WP_123643526.1">
    <property type="nucleotide sequence ID" value="NZ_ML119090.1"/>
</dbReference>
<sequence length="85" mass="8876">MKAFPSILVGLVCAILGAIVGWLAFGLLAAILLYVLCGSVGFVLSVAASTLLRTARQNDCRVQDDPDESFDAAGPVIAPNGRSLW</sequence>
<evidence type="ECO:0000256" key="1">
    <source>
        <dbReference type="SAM" id="MobiDB-lite"/>
    </source>
</evidence>
<keyword evidence="2" id="KW-1133">Transmembrane helix</keyword>
<feature type="transmembrane region" description="Helical" evidence="2">
    <location>
        <begin position="31"/>
        <end position="52"/>
    </location>
</feature>
<keyword evidence="2" id="KW-0472">Membrane</keyword>
<proteinExistence type="predicted"/>
<keyword evidence="2" id="KW-0812">Transmembrane</keyword>
<evidence type="ECO:0000313" key="3">
    <source>
        <dbReference type="EMBL" id="ROT97988.1"/>
    </source>
</evidence>
<gene>
    <name evidence="3" type="ORF">EAT49_17080</name>
</gene>
<accession>A0A3N2QS02</accession>
<protein>
    <submittedName>
        <fullName evidence="3">Uncharacterized protein</fullName>
    </submittedName>
</protein>
<dbReference type="Proteomes" id="UP000268016">
    <property type="component" value="Unassembled WGS sequence"/>
</dbReference>
<dbReference type="EMBL" id="RDRB01000010">
    <property type="protein sequence ID" value="ROT97988.1"/>
    <property type="molecule type" value="Genomic_DNA"/>
</dbReference>
<organism evidence="3 4">
    <name type="scientific">Histidinibacterium lentulum</name>
    <dbReference type="NCBI Taxonomy" id="2480588"/>
    <lineage>
        <taxon>Bacteria</taxon>
        <taxon>Pseudomonadati</taxon>
        <taxon>Pseudomonadota</taxon>
        <taxon>Alphaproteobacteria</taxon>
        <taxon>Rhodobacterales</taxon>
        <taxon>Paracoccaceae</taxon>
        <taxon>Histidinibacterium</taxon>
    </lineage>
</organism>
<evidence type="ECO:0000256" key="2">
    <source>
        <dbReference type="SAM" id="Phobius"/>
    </source>
</evidence>
<name>A0A3N2QS02_9RHOB</name>
<comment type="caution">
    <text evidence="3">The sequence shown here is derived from an EMBL/GenBank/DDBJ whole genome shotgun (WGS) entry which is preliminary data.</text>
</comment>
<feature type="region of interest" description="Disordered" evidence="1">
    <location>
        <begin position="66"/>
        <end position="85"/>
    </location>
</feature>
<keyword evidence="4" id="KW-1185">Reference proteome</keyword>
<feature type="transmembrane region" description="Helical" evidence="2">
    <location>
        <begin position="7"/>
        <end position="25"/>
    </location>
</feature>
<dbReference type="AlphaFoldDB" id="A0A3N2QS02"/>
<reference evidence="3 4" key="1">
    <citation type="submission" date="2018-10" db="EMBL/GenBank/DDBJ databases">
        <title>Histidinibacterium lentulum gen. nov., sp. nov., a marine bacterium from the culture broth of Picochlorum sp. 122.</title>
        <authorList>
            <person name="Wang G."/>
        </authorList>
    </citation>
    <scope>NUCLEOTIDE SEQUENCE [LARGE SCALE GENOMIC DNA]</scope>
    <source>
        <strain evidence="3 4">B17</strain>
    </source>
</reference>